<dbReference type="Proteomes" id="UP000269669">
    <property type="component" value="Unassembled WGS sequence"/>
</dbReference>
<dbReference type="PANTHER" id="PTHR43432">
    <property type="entry name" value="SLR0285 PROTEIN"/>
    <property type="match status" value="1"/>
</dbReference>
<dbReference type="InterPro" id="IPR058240">
    <property type="entry name" value="rSAM_sf"/>
</dbReference>
<dbReference type="SFLD" id="SFLDS00029">
    <property type="entry name" value="Radical_SAM"/>
    <property type="match status" value="1"/>
</dbReference>
<dbReference type="CDD" id="cd01335">
    <property type="entry name" value="Radical_SAM"/>
    <property type="match status" value="1"/>
</dbReference>
<keyword evidence="6" id="KW-1185">Reference proteome</keyword>
<comment type="caution">
    <text evidence="5">The sequence shown here is derived from an EMBL/GenBank/DDBJ whole genome shotgun (WGS) entry which is preliminary data.</text>
</comment>
<dbReference type="OrthoDB" id="9785699at2"/>
<dbReference type="Pfam" id="PF04055">
    <property type="entry name" value="Radical_SAM"/>
    <property type="match status" value="1"/>
</dbReference>
<reference evidence="5 6" key="1">
    <citation type="submission" date="2018-12" db="EMBL/GenBank/DDBJ databases">
        <title>Sequencing of bacterial isolates from soil warming experiment in Harvard Forest, Massachusetts, USA.</title>
        <authorList>
            <person name="Deangelis K."/>
        </authorList>
    </citation>
    <scope>NUCLEOTIDE SEQUENCE [LARGE SCALE GENOMIC DNA]</scope>
    <source>
        <strain evidence="5 6">EB153</strain>
    </source>
</reference>
<dbReference type="SUPFAM" id="SSF102114">
    <property type="entry name" value="Radical SAM enzymes"/>
    <property type="match status" value="1"/>
</dbReference>
<dbReference type="InterPro" id="IPR040086">
    <property type="entry name" value="MJ0683-like"/>
</dbReference>
<evidence type="ECO:0000313" key="5">
    <source>
        <dbReference type="EMBL" id="RSL18181.1"/>
    </source>
</evidence>
<evidence type="ECO:0000256" key="1">
    <source>
        <dbReference type="ARBA" id="ARBA00022723"/>
    </source>
</evidence>
<keyword evidence="2" id="KW-0408">Iron</keyword>
<protein>
    <submittedName>
        <fullName evidence="5">DNA repair photolyase</fullName>
    </submittedName>
</protein>
<evidence type="ECO:0000313" key="6">
    <source>
        <dbReference type="Proteomes" id="UP000269669"/>
    </source>
</evidence>
<dbReference type="EMBL" id="RSDW01000001">
    <property type="protein sequence ID" value="RSL18181.1"/>
    <property type="molecule type" value="Genomic_DNA"/>
</dbReference>
<proteinExistence type="predicted"/>
<dbReference type="GO" id="GO:0046872">
    <property type="term" value="F:metal ion binding"/>
    <property type="evidence" value="ECO:0007669"/>
    <property type="project" value="UniProtKB-KW"/>
</dbReference>
<dbReference type="PANTHER" id="PTHR43432:SF3">
    <property type="entry name" value="SLR0285 PROTEIN"/>
    <property type="match status" value="1"/>
</dbReference>
<organism evidence="5 6">
    <name type="scientific">Edaphobacter aggregans</name>
    <dbReference type="NCBI Taxonomy" id="570835"/>
    <lineage>
        <taxon>Bacteria</taxon>
        <taxon>Pseudomonadati</taxon>
        <taxon>Acidobacteriota</taxon>
        <taxon>Terriglobia</taxon>
        <taxon>Terriglobales</taxon>
        <taxon>Acidobacteriaceae</taxon>
        <taxon>Edaphobacter</taxon>
    </lineage>
</organism>
<evidence type="ECO:0000256" key="2">
    <source>
        <dbReference type="ARBA" id="ARBA00023004"/>
    </source>
</evidence>
<dbReference type="SFLD" id="SFLDG01084">
    <property type="entry name" value="Uncharacterised_Radical_SAM_Su"/>
    <property type="match status" value="1"/>
</dbReference>
<gene>
    <name evidence="5" type="ORF">EDE15_3738</name>
</gene>
<evidence type="ECO:0000259" key="4">
    <source>
        <dbReference type="PROSITE" id="PS51918"/>
    </source>
</evidence>
<dbReference type="InterPro" id="IPR006638">
    <property type="entry name" value="Elp3/MiaA/NifB-like_rSAM"/>
</dbReference>
<dbReference type="GO" id="GO:0016829">
    <property type="term" value="F:lyase activity"/>
    <property type="evidence" value="ECO:0007669"/>
    <property type="project" value="UniProtKB-KW"/>
</dbReference>
<accession>A0A3R9R544</accession>
<dbReference type="PROSITE" id="PS51918">
    <property type="entry name" value="RADICAL_SAM"/>
    <property type="match status" value="1"/>
</dbReference>
<evidence type="ECO:0000256" key="3">
    <source>
        <dbReference type="ARBA" id="ARBA00023014"/>
    </source>
</evidence>
<dbReference type="AlphaFoldDB" id="A0A3R9R544"/>
<feature type="domain" description="Radical SAM core" evidence="4">
    <location>
        <begin position="54"/>
        <end position="353"/>
    </location>
</feature>
<dbReference type="RefSeq" id="WP_125486573.1">
    <property type="nucleotide sequence ID" value="NZ_RSDW01000001.1"/>
</dbReference>
<dbReference type="InterPro" id="IPR007197">
    <property type="entry name" value="rSAM"/>
</dbReference>
<dbReference type="SMART" id="SM00729">
    <property type="entry name" value="Elp3"/>
    <property type="match status" value="1"/>
</dbReference>
<sequence>MAKINSASLFPIFPQHPIGIARLAAEAKHADDGHLIEFKTLAVRSILNRTVSRRMLWMAYSINPYRGCEFGCRYCYARYTHEFMAPKTPETAGYASEEATPETQPACLHNPEPIDIHDQDSPHDPGPPDLHNPLTFERLIFLKQNAAWLLEQELRKINPAEEIALGTATDPYQPIERRAGITRSILEVFARKSGYRLGIVTKSRLITRDIDLLAEIARHNTLAVNITITTADAALARKLEPRAPRPDLRFEAVRLLREAGIRTGILCSPLLPGITDSEEALDGMARRAAEANASYFVANPLFLKPCSRPTYLSFVREHFPSLEPDYHRRFDNADFASPAYRQQMSEVVYRVCRKYNLGGRSKDRSRPRTGEVLRKPEPTIEAATQKRLFA</sequence>
<keyword evidence="3" id="KW-0411">Iron-sulfur</keyword>
<keyword evidence="1" id="KW-0479">Metal-binding</keyword>
<keyword evidence="5" id="KW-0456">Lyase</keyword>
<dbReference type="Gene3D" id="3.80.30.30">
    <property type="match status" value="1"/>
</dbReference>
<name>A0A3R9R544_9BACT</name>
<dbReference type="GO" id="GO:0051536">
    <property type="term" value="F:iron-sulfur cluster binding"/>
    <property type="evidence" value="ECO:0007669"/>
    <property type="project" value="UniProtKB-KW"/>
</dbReference>